<gene>
    <name evidence="1" type="ORF">KCG35_24110</name>
</gene>
<proteinExistence type="predicted"/>
<dbReference type="Gene3D" id="2.60.120.200">
    <property type="match status" value="1"/>
</dbReference>
<dbReference type="InterPro" id="IPR013320">
    <property type="entry name" value="ConA-like_dom_sf"/>
</dbReference>
<organism evidence="1 2">
    <name type="scientific">Zooshikella harenae</name>
    <dbReference type="NCBI Taxonomy" id="2827238"/>
    <lineage>
        <taxon>Bacteria</taxon>
        <taxon>Pseudomonadati</taxon>
        <taxon>Pseudomonadota</taxon>
        <taxon>Gammaproteobacteria</taxon>
        <taxon>Oceanospirillales</taxon>
        <taxon>Zooshikellaceae</taxon>
        <taxon>Zooshikella</taxon>
    </lineage>
</organism>
<feature type="non-terminal residue" evidence="1">
    <location>
        <position position="1"/>
    </location>
</feature>
<keyword evidence="2" id="KW-1185">Reference proteome</keyword>
<protein>
    <submittedName>
        <fullName evidence="1">Uncharacterized protein</fullName>
    </submittedName>
</protein>
<evidence type="ECO:0000313" key="2">
    <source>
        <dbReference type="Proteomes" id="UP000690515"/>
    </source>
</evidence>
<comment type="caution">
    <text evidence="1">The sequence shown here is derived from an EMBL/GenBank/DDBJ whole genome shotgun (WGS) entry which is preliminary data.</text>
</comment>
<accession>A0ABS5ZJM2</accession>
<reference evidence="1 2" key="1">
    <citation type="submission" date="2021-04" db="EMBL/GenBank/DDBJ databases">
        <authorList>
            <person name="Pira H."/>
            <person name="Risdian C."/>
            <person name="Wink J."/>
        </authorList>
    </citation>
    <scope>NUCLEOTIDE SEQUENCE [LARGE SCALE GENOMIC DNA]</scope>
    <source>
        <strain evidence="1 2">WH53</strain>
    </source>
</reference>
<dbReference type="SUPFAM" id="SSF49899">
    <property type="entry name" value="Concanavalin A-like lectins/glucanases"/>
    <property type="match status" value="1"/>
</dbReference>
<dbReference type="EMBL" id="JAGSOY010000161">
    <property type="protein sequence ID" value="MBU2714140.1"/>
    <property type="molecule type" value="Genomic_DNA"/>
</dbReference>
<dbReference type="Proteomes" id="UP000690515">
    <property type="component" value="Unassembled WGS sequence"/>
</dbReference>
<evidence type="ECO:0000313" key="1">
    <source>
        <dbReference type="EMBL" id="MBU2714140.1"/>
    </source>
</evidence>
<dbReference type="RefSeq" id="WP_215822409.1">
    <property type="nucleotide sequence ID" value="NZ_JAGSOY010000161.1"/>
</dbReference>
<sequence length="1097" mass="120425">GNILWEYAFNWPFIIPAPLLDDDYIYITADEAEKNTFPIYTALLTQAKDSSANYRVEWKASGAGIVEPAYEVSDNAVFQTFLKLPTTAGETVYVTANHNSSGGAEIKSAEYFIEPGEPAAIEVTQSGKTVIGGLGGIDLNITVKDKFGNRVSNGTPVDINAPGLRVKGGRTTVNGNLNVKLIGYETAGEQKVIIKSGEVETNTSVNIHDIELAIDVESKITVGKTVPVTVNVNSEYGDLSGLKIRLASVRGNLANNNLVIKENVGKTKVFVGNYRGNGHVYAVLGKRIIKKKFEVIEPKGIPYILDNLLVTDKQGPGSFMAEGHKVEYTNRTHVVVPGKAGEDIELSLLDYLKPPLVPTLNLPMRSKPAAGNIYDVSRGHQGSVFNVDYTTEYNNKFKSAYVFSGKSLIKFTDTSGLYSSGNVGFVTDIKPKNLSGVIIDYAAAGLTLKIKEQKLLLEYKTKDNLYQLVSDELSENQWYAVAAHVIEDKLVLQVNEEIRTSSIDANSEIKRASYALKVGSRYSGLISGVSLYNWNEPKTISFADENDRFSTKVGNDGYAKIPIKINNTPFVSAAFEKNSRLRNTLPGSFLINSAFADEVDNDACRNYVPNDVDIFSLGGAYLKFIAECDIQNRISEAKIAIKTATSKTDRIVAMMSYALYQKTYYQLYASGVMVENGPECFEGAFIGNVDSVAAGVCDFATSLLLIGDIRDFLKHSYYLFSDDEDFDKPTYVFASLGILTTLAEVTGVGVAVDAAVAGGKISSKILKNSAVIRHLTDYIDDKILSLPMDELSKGLKKILPMLQVVSVVSFYGGDIKKLLVDAIESPEDFIAWVDYLVIYFERWDGVEDAFSVSSRDILDWFIASANASTPDKLIEKLMSKGVKKFVKLLENVSSEQHALHISFVKNPSTGNVGQEFTDAISALNRLPDTPSAKEVRAIMHEEPVVYGIMLIDYIGGKKAVEALRRYPLGQKSSPFRDKSFKAFFEDISYISVLAEQNKISKKALKKLKKEFHDLGRVIQSAKNGNQNQINVHMAKGVAGVITAIRRIADRGKVIADLEVEEVFIDGVGKTSGRRMDVKTADGELIEVKGWCFFNMAL</sequence>
<name>A0ABS5ZJM2_9GAMM</name>
<feature type="non-terminal residue" evidence="1">
    <location>
        <position position="1097"/>
    </location>
</feature>